<dbReference type="GO" id="GO:0035197">
    <property type="term" value="F:siRNA binding"/>
    <property type="evidence" value="ECO:0007669"/>
    <property type="project" value="TreeGrafter"/>
</dbReference>
<evidence type="ECO:0000256" key="1">
    <source>
        <dbReference type="SAM" id="MobiDB-lite"/>
    </source>
</evidence>
<feature type="compositionally biased region" description="Basic and acidic residues" evidence="1">
    <location>
        <begin position="466"/>
        <end position="491"/>
    </location>
</feature>
<feature type="compositionally biased region" description="Basic and acidic residues" evidence="1">
    <location>
        <begin position="430"/>
        <end position="453"/>
    </location>
</feature>
<protein>
    <recommendedName>
        <fullName evidence="2">Arb2 domain-containing protein</fullName>
    </recommendedName>
</protein>
<dbReference type="STRING" id="2025994.A0A2T3ALG9"/>
<dbReference type="InterPro" id="IPR048263">
    <property type="entry name" value="Arb2"/>
</dbReference>
<evidence type="ECO:0000259" key="2">
    <source>
        <dbReference type="Pfam" id="PF22749"/>
    </source>
</evidence>
<dbReference type="Pfam" id="PF22749">
    <property type="entry name" value="Arb2"/>
    <property type="match status" value="1"/>
</dbReference>
<dbReference type="GO" id="GO:0005634">
    <property type="term" value="C:nucleus"/>
    <property type="evidence" value="ECO:0007669"/>
    <property type="project" value="TreeGrafter"/>
</dbReference>
<gene>
    <name evidence="3" type="ORF">BD289DRAFT_478685</name>
</gene>
<evidence type="ECO:0000313" key="4">
    <source>
        <dbReference type="Proteomes" id="UP000241462"/>
    </source>
</evidence>
<evidence type="ECO:0000313" key="3">
    <source>
        <dbReference type="EMBL" id="PSS03213.1"/>
    </source>
</evidence>
<dbReference type="PANTHER" id="PTHR21357:SF4">
    <property type="entry name" value="FAM172 FAMILY PROTEIN HOMOLOG CG10038"/>
    <property type="match status" value="1"/>
</dbReference>
<dbReference type="InParanoid" id="A0A2T3ALG9"/>
<feature type="region of interest" description="Disordered" evidence="1">
    <location>
        <begin position="429"/>
        <end position="491"/>
    </location>
</feature>
<dbReference type="InterPro" id="IPR053858">
    <property type="entry name" value="Arb2_dom"/>
</dbReference>
<accession>A0A2T3ALG9</accession>
<feature type="domain" description="Arb2" evidence="2">
    <location>
        <begin position="15"/>
        <end position="339"/>
    </location>
</feature>
<dbReference type="PANTHER" id="PTHR21357">
    <property type="entry name" value="FAM172 FAMILY PROTEIN HOMOLOG CG10038"/>
    <property type="match status" value="1"/>
</dbReference>
<feature type="region of interest" description="Disordered" evidence="1">
    <location>
        <begin position="154"/>
        <end position="186"/>
    </location>
</feature>
<feature type="compositionally biased region" description="Basic and acidic residues" evidence="1">
    <location>
        <begin position="161"/>
        <end position="170"/>
    </location>
</feature>
<sequence>MFRRRWSGLPEDPEFPTDLEKLGYFINEIDEIRSCADPNLYFNYFIDKNSRINDRLRFAFTIAVDDIIHARLTSLGLDRLALPVSVRGDDSKPQTPIFVTPDLAAKKRIVVVFGETNQDLGVLAHRVIARQGGINEGSMVSIVKALLAKKGSNTNTITANDDEKATRKNAQDATNDTNSNSTNEKDEEVGIILANSGETWWWPDGKRALCYRQSMNAKMESAAHKGIAYNSAVHGIPGNEDIDAHVKCVFESILGNPEFVGSCLGSQEQEGTATVQVIGISEGAIAAEKYLDENWHRWSRNVGCLALIGDGLAIGEVKNESFKQFLAKKARAYITSTEDVGTPIANSTGNTGTLTFTNYGCPVLASGENYYSELTLIKAKGHVIPWMSKVYKAGKTYVNPVMDITFCDESYAPTTEWPEDWVENVKKKRGEAEQKDWEKELQEDKDRDKDQKGHSVQQSAEQEATNLDHSKDTWQVHVAEHKEQEMKHKTVDVDAAAQTIDMQAHCKDAGDEDDGAKAFV</sequence>
<dbReference type="GO" id="GO:0031048">
    <property type="term" value="P:regulatory ncRNA-mediated heterochromatin formation"/>
    <property type="evidence" value="ECO:0007669"/>
    <property type="project" value="TreeGrafter"/>
</dbReference>
<dbReference type="AlphaFoldDB" id="A0A2T3ALG9"/>
<dbReference type="OrthoDB" id="421951at2759"/>
<dbReference type="Proteomes" id="UP000241462">
    <property type="component" value="Unassembled WGS sequence"/>
</dbReference>
<proteinExistence type="predicted"/>
<dbReference type="EMBL" id="KZ678376">
    <property type="protein sequence ID" value="PSS03213.1"/>
    <property type="molecule type" value="Genomic_DNA"/>
</dbReference>
<reference evidence="3 4" key="1">
    <citation type="journal article" date="2018" name="Mycol. Prog.">
        <title>Coniella lustricola, a new species from submerged detritus.</title>
        <authorList>
            <person name="Raudabaugh D.B."/>
            <person name="Iturriaga T."/>
            <person name="Carver A."/>
            <person name="Mondo S."/>
            <person name="Pangilinan J."/>
            <person name="Lipzen A."/>
            <person name="He G."/>
            <person name="Amirebrahimi M."/>
            <person name="Grigoriev I.V."/>
            <person name="Miller A.N."/>
        </authorList>
    </citation>
    <scope>NUCLEOTIDE SEQUENCE [LARGE SCALE GENOMIC DNA]</scope>
    <source>
        <strain evidence="3 4">B22-T-1</strain>
    </source>
</reference>
<name>A0A2T3ALG9_9PEZI</name>
<organism evidence="3 4">
    <name type="scientific">Coniella lustricola</name>
    <dbReference type="NCBI Taxonomy" id="2025994"/>
    <lineage>
        <taxon>Eukaryota</taxon>
        <taxon>Fungi</taxon>
        <taxon>Dikarya</taxon>
        <taxon>Ascomycota</taxon>
        <taxon>Pezizomycotina</taxon>
        <taxon>Sordariomycetes</taxon>
        <taxon>Sordariomycetidae</taxon>
        <taxon>Diaporthales</taxon>
        <taxon>Schizoparmaceae</taxon>
        <taxon>Coniella</taxon>
    </lineage>
</organism>
<feature type="compositionally biased region" description="Polar residues" evidence="1">
    <location>
        <begin position="454"/>
        <end position="465"/>
    </location>
</feature>
<keyword evidence="4" id="KW-1185">Reference proteome</keyword>